<reference evidence="1 2" key="1">
    <citation type="journal article" date="2009" name="Proc. Natl. Acad. Sci. U.S.A.">
        <title>Characterizing a model human gut microbiota composed of members of its two dominant bacterial phyla.</title>
        <authorList>
            <person name="Mahowald M.A."/>
            <person name="Rey F.E."/>
            <person name="Seedorf H."/>
            <person name="Turnbaugh P.J."/>
            <person name="Fulton R.S."/>
            <person name="Wollam A."/>
            <person name="Shah N."/>
            <person name="Wang C."/>
            <person name="Magrini V."/>
            <person name="Wilson R.K."/>
            <person name="Cantarel B.L."/>
            <person name="Coutinho P.M."/>
            <person name="Henrissat B."/>
            <person name="Crock L.W."/>
            <person name="Russell A."/>
            <person name="Verberkmoes N.C."/>
            <person name="Hettich R.L."/>
            <person name="Gordon J.I."/>
        </authorList>
    </citation>
    <scope>NUCLEOTIDE SEQUENCE [LARGE SCALE GENOMIC DNA]</scope>
    <source>
        <strain evidence="2">ATCC 33656 / DSM 3377 / JCM 17463 / KCTC 5835 / LMG 30912 / VPI 0990</strain>
    </source>
</reference>
<dbReference type="HOGENOM" id="CLU_2716417_0_0_9"/>
<accession>C4Z8Q7</accession>
<sequence>MDAGARRTAPWRARFDGFVVHRKPKSIISYRILVAKRSEGESACPQQFQAYVPTYDQCAKVAHKNAHPIPCL</sequence>
<name>C4Z8Q7_AGARV</name>
<evidence type="ECO:0000313" key="2">
    <source>
        <dbReference type="Proteomes" id="UP000001477"/>
    </source>
</evidence>
<proteinExistence type="predicted"/>
<dbReference type="STRING" id="515619.EUBREC_1378"/>
<evidence type="ECO:0000313" key="1">
    <source>
        <dbReference type="EMBL" id="ACR75138.1"/>
    </source>
</evidence>
<organism evidence="1 2">
    <name type="scientific">Agathobacter rectalis (strain ATCC 33656 / DSM 3377 / JCM 17463 / KCTC 5835 / VPI 0990)</name>
    <name type="common">Eubacterium rectale</name>
    <dbReference type="NCBI Taxonomy" id="515619"/>
    <lineage>
        <taxon>Bacteria</taxon>
        <taxon>Bacillati</taxon>
        <taxon>Bacillota</taxon>
        <taxon>Clostridia</taxon>
        <taxon>Lachnospirales</taxon>
        <taxon>Lachnospiraceae</taxon>
        <taxon>Agathobacter</taxon>
    </lineage>
</organism>
<dbReference type="Proteomes" id="UP000001477">
    <property type="component" value="Chromosome"/>
</dbReference>
<dbReference type="KEGG" id="ere:EUBREC_1378"/>
<dbReference type="PaxDb" id="515619-EUBREC_1378"/>
<protein>
    <submittedName>
        <fullName evidence="1">Uncharacterized protein</fullName>
    </submittedName>
</protein>
<gene>
    <name evidence="1" type="ordered locus">EUBREC_1378</name>
</gene>
<dbReference type="EMBL" id="CP001107">
    <property type="protein sequence ID" value="ACR75138.1"/>
    <property type="molecule type" value="Genomic_DNA"/>
</dbReference>
<dbReference type="AlphaFoldDB" id="C4Z8Q7"/>